<evidence type="ECO:0000313" key="4">
    <source>
        <dbReference type="Proteomes" id="UP001231109"/>
    </source>
</evidence>
<feature type="transmembrane region" description="Helical" evidence="1">
    <location>
        <begin position="12"/>
        <end position="40"/>
    </location>
</feature>
<gene>
    <name evidence="3" type="ORF">ORJ04_06115</name>
</gene>
<protein>
    <submittedName>
        <fullName evidence="3">DUF3488 and transglutaminase-like domain-containing protein</fullName>
    </submittedName>
</protein>
<dbReference type="EMBL" id="JAPJDZ010000010">
    <property type="protein sequence ID" value="MDP5135523.1"/>
    <property type="molecule type" value="Genomic_DNA"/>
</dbReference>
<dbReference type="Proteomes" id="UP001231109">
    <property type="component" value="Unassembled WGS sequence"/>
</dbReference>
<sequence>MLIPARLVTIWAVLQLGILLMLQQAFAVWMMALFASMLVYKLITHLSGRPAIGLKLVNLIAAVIAIALMFNLRQSGVLNFMLQILLLAAICRLLALKHSYDARQLVWVHYFLIGSCFVMHQDMLVALIIFFAFTVNLYSHFYLFAPSAVKVQWHQTGRSLLIILPLWLGMFLLFPRVPPFWQIPNAKIASSGLSDTLDPGSIEQLVRDDSLAFRAEFDGAPPSQDQLYWRSYLYEDFDGRRWQVNAVRKNRNRMPNTTATGTTDNMQYRIIAEASRQYNLFALALPSKVNNDVYIGSGGLIKSNKPVSQRMSYQVTGANTLIAQATDNERDINLDVAEGNAETLNFARQLAKQHSTPAALVQAISAHFNQQDYYYSLTPPMLGSNSIDEFLFDTRTGFCSHYASATALILRAAGVPARVVGGYQGGVWHPQQGYLAVRQREAHAWVEYLYEDQWYLFDPTAAVAPERILDSLESALTLEQQQMLLSGWLELELLQNLRLQLMHLDYYWSVWVLGFNDNNQQAIWRNLRQHITLIAITFTTLLALIFAGFVFLWWRNRPLNSTHAATLLIQRQLGKLLQSKAANQSMSAFLRQLSAQHPTQRDWLILLTLSYEQAVFNNDTHALKSLQKQLKCNRKRLKILRRSIKNT</sequence>
<keyword evidence="4" id="KW-1185">Reference proteome</keyword>
<feature type="transmembrane region" description="Helical" evidence="1">
    <location>
        <begin position="531"/>
        <end position="554"/>
    </location>
</feature>
<dbReference type="PANTHER" id="PTHR42736">
    <property type="entry name" value="PROTEIN-GLUTAMINE GAMMA-GLUTAMYLTRANSFERASE"/>
    <property type="match status" value="1"/>
</dbReference>
<evidence type="ECO:0000313" key="3">
    <source>
        <dbReference type="EMBL" id="MDP5135523.1"/>
    </source>
</evidence>
<dbReference type="InterPro" id="IPR002931">
    <property type="entry name" value="Transglutaminase-like"/>
</dbReference>
<keyword evidence="1" id="KW-0472">Membrane</keyword>
<dbReference type="PANTHER" id="PTHR42736:SF1">
    <property type="entry name" value="PROTEIN-GLUTAMINE GAMMA-GLUTAMYLTRANSFERASE"/>
    <property type="match status" value="1"/>
</dbReference>
<dbReference type="SMART" id="SM00460">
    <property type="entry name" value="TGc"/>
    <property type="match status" value="1"/>
</dbReference>
<feature type="domain" description="Transglutaminase-like" evidence="2">
    <location>
        <begin position="391"/>
        <end position="461"/>
    </location>
</feature>
<feature type="transmembrane region" description="Helical" evidence="1">
    <location>
        <begin position="52"/>
        <end position="70"/>
    </location>
</feature>
<dbReference type="InterPro" id="IPR021878">
    <property type="entry name" value="TgpA_N"/>
</dbReference>
<dbReference type="Gene3D" id="3.10.620.30">
    <property type="match status" value="1"/>
</dbReference>
<keyword evidence="1" id="KW-1133">Transmembrane helix</keyword>
<keyword evidence="1" id="KW-0812">Transmembrane</keyword>
<evidence type="ECO:0000256" key="1">
    <source>
        <dbReference type="SAM" id="Phobius"/>
    </source>
</evidence>
<dbReference type="InterPro" id="IPR038765">
    <property type="entry name" value="Papain-like_cys_pep_sf"/>
</dbReference>
<reference evidence="3 4" key="1">
    <citation type="submission" date="2022-11" db="EMBL/GenBank/DDBJ databases">
        <title>Viruses from the air-sea interface of a natural surface slick.</title>
        <authorList>
            <person name="Rahlff J."/>
            <person name="Holmfeldt K."/>
        </authorList>
    </citation>
    <scope>NUCLEOTIDE SEQUENCE [LARGE SCALE GENOMIC DNA]</scope>
    <source>
        <strain evidence="3 4">SMS4</strain>
    </source>
</reference>
<proteinExistence type="predicted"/>
<dbReference type="RefSeq" id="WP_305974526.1">
    <property type="nucleotide sequence ID" value="NZ_JAPJDZ010000010.1"/>
</dbReference>
<feature type="transmembrane region" description="Helical" evidence="1">
    <location>
        <begin position="76"/>
        <end position="95"/>
    </location>
</feature>
<dbReference type="Pfam" id="PF01841">
    <property type="entry name" value="Transglut_core"/>
    <property type="match status" value="1"/>
</dbReference>
<name>A0ABT9HWL8_9GAMM</name>
<organism evidence="3 4">
    <name type="scientific">Rheinheimera baltica</name>
    <dbReference type="NCBI Taxonomy" id="67576"/>
    <lineage>
        <taxon>Bacteria</taxon>
        <taxon>Pseudomonadati</taxon>
        <taxon>Pseudomonadota</taxon>
        <taxon>Gammaproteobacteria</taxon>
        <taxon>Chromatiales</taxon>
        <taxon>Chromatiaceae</taxon>
        <taxon>Rheinheimera</taxon>
    </lineage>
</organism>
<evidence type="ECO:0000259" key="2">
    <source>
        <dbReference type="SMART" id="SM00460"/>
    </source>
</evidence>
<dbReference type="SUPFAM" id="SSF54001">
    <property type="entry name" value="Cysteine proteinases"/>
    <property type="match status" value="1"/>
</dbReference>
<dbReference type="Pfam" id="PF11992">
    <property type="entry name" value="TgpA_N"/>
    <property type="match status" value="1"/>
</dbReference>
<accession>A0ABT9HWL8</accession>
<feature type="transmembrane region" description="Helical" evidence="1">
    <location>
        <begin position="153"/>
        <end position="174"/>
    </location>
</feature>
<comment type="caution">
    <text evidence="3">The sequence shown here is derived from an EMBL/GenBank/DDBJ whole genome shotgun (WGS) entry which is preliminary data.</text>
</comment>
<dbReference type="InterPro" id="IPR052901">
    <property type="entry name" value="Bact_TGase-like"/>
</dbReference>